<comment type="caution">
    <text evidence="1">The sequence shown here is derived from an EMBL/GenBank/DDBJ whole genome shotgun (WGS) entry which is preliminary data.</text>
</comment>
<dbReference type="Proteomes" id="UP000681720">
    <property type="component" value="Unassembled WGS sequence"/>
</dbReference>
<proteinExistence type="predicted"/>
<accession>A0A8S3DCF1</accession>
<evidence type="ECO:0000313" key="1">
    <source>
        <dbReference type="EMBL" id="CAF4988458.1"/>
    </source>
</evidence>
<name>A0A8S3DCF1_9BILA</name>
<gene>
    <name evidence="1" type="ORF">GIL414_LOCUS56475</name>
</gene>
<reference evidence="1" key="1">
    <citation type="submission" date="2021-02" db="EMBL/GenBank/DDBJ databases">
        <authorList>
            <person name="Nowell W R."/>
        </authorList>
    </citation>
    <scope>NUCLEOTIDE SEQUENCE</scope>
</reference>
<dbReference type="EMBL" id="CAJOBJ010202939">
    <property type="protein sequence ID" value="CAF4988458.1"/>
    <property type="molecule type" value="Genomic_DNA"/>
</dbReference>
<organism evidence="1 2">
    <name type="scientific">Rotaria magnacalcarata</name>
    <dbReference type="NCBI Taxonomy" id="392030"/>
    <lineage>
        <taxon>Eukaryota</taxon>
        <taxon>Metazoa</taxon>
        <taxon>Spiralia</taxon>
        <taxon>Gnathifera</taxon>
        <taxon>Rotifera</taxon>
        <taxon>Eurotatoria</taxon>
        <taxon>Bdelloidea</taxon>
        <taxon>Philodinida</taxon>
        <taxon>Philodinidae</taxon>
        <taxon>Rotaria</taxon>
    </lineage>
</organism>
<protein>
    <submittedName>
        <fullName evidence="1">Uncharacterized protein</fullName>
    </submittedName>
</protein>
<dbReference type="AlphaFoldDB" id="A0A8S3DCF1"/>
<feature type="non-terminal residue" evidence="1">
    <location>
        <position position="1"/>
    </location>
</feature>
<sequence>TFTLKPNEHLYSIEPSSLKQYPPLATEIILCNIYPLDKITMTFTPFTIETIRSLTLNEVFMGRIKLATRSCFWIDPLVRP</sequence>
<feature type="non-terminal residue" evidence="1">
    <location>
        <position position="80"/>
    </location>
</feature>
<evidence type="ECO:0000313" key="2">
    <source>
        <dbReference type="Proteomes" id="UP000681720"/>
    </source>
</evidence>